<dbReference type="PANTHER" id="PTHR11533:SF174">
    <property type="entry name" value="PUROMYCIN-SENSITIVE AMINOPEPTIDASE-RELATED"/>
    <property type="match status" value="1"/>
</dbReference>
<dbReference type="CDD" id="cd09603">
    <property type="entry name" value="M1_APN_like"/>
    <property type="match status" value="1"/>
</dbReference>
<dbReference type="Pfam" id="PF17900">
    <property type="entry name" value="Peptidase_M1_N"/>
    <property type="match status" value="1"/>
</dbReference>
<name>A0A5B8V3Q4_9SPHI</name>
<feature type="domain" description="Aminopeptidase N-like N-terminal" evidence="3">
    <location>
        <begin position="49"/>
        <end position="217"/>
    </location>
</feature>
<dbReference type="Gene3D" id="2.60.40.1730">
    <property type="entry name" value="tricorn interacting facor f3 domain"/>
    <property type="match status" value="1"/>
</dbReference>
<proteinExistence type="predicted"/>
<evidence type="ECO:0000313" key="5">
    <source>
        <dbReference type="Proteomes" id="UP000321479"/>
    </source>
</evidence>
<dbReference type="Pfam" id="PF01433">
    <property type="entry name" value="Peptidase_M1"/>
    <property type="match status" value="1"/>
</dbReference>
<dbReference type="GO" id="GO:0042277">
    <property type="term" value="F:peptide binding"/>
    <property type="evidence" value="ECO:0007669"/>
    <property type="project" value="TreeGrafter"/>
</dbReference>
<dbReference type="GO" id="GO:0005615">
    <property type="term" value="C:extracellular space"/>
    <property type="evidence" value="ECO:0007669"/>
    <property type="project" value="TreeGrafter"/>
</dbReference>
<protein>
    <submittedName>
        <fullName evidence="4">M1 family metallopeptidase</fullName>
    </submittedName>
</protein>
<feature type="domain" description="Peptidase M1 membrane alanine aminopeptidase" evidence="2">
    <location>
        <begin position="273"/>
        <end position="473"/>
    </location>
</feature>
<dbReference type="InterPro" id="IPR042097">
    <property type="entry name" value="Aminopeptidase_N-like_N_sf"/>
</dbReference>
<feature type="chain" id="PRO_5022853336" evidence="1">
    <location>
        <begin position="20"/>
        <end position="557"/>
    </location>
</feature>
<dbReference type="Proteomes" id="UP000321479">
    <property type="component" value="Chromosome"/>
</dbReference>
<evidence type="ECO:0000313" key="4">
    <source>
        <dbReference type="EMBL" id="QEC65443.1"/>
    </source>
</evidence>
<keyword evidence="5" id="KW-1185">Reference proteome</keyword>
<dbReference type="SUPFAM" id="SSF63737">
    <property type="entry name" value="Leukotriene A4 hydrolase N-terminal domain"/>
    <property type="match status" value="1"/>
</dbReference>
<dbReference type="AlphaFoldDB" id="A0A5B8V3Q4"/>
<dbReference type="RefSeq" id="WP_147034268.1">
    <property type="nucleotide sequence ID" value="NZ_CP042436.1"/>
</dbReference>
<feature type="signal peptide" evidence="1">
    <location>
        <begin position="1"/>
        <end position="19"/>
    </location>
</feature>
<dbReference type="InterPro" id="IPR050344">
    <property type="entry name" value="Peptidase_M1_aminopeptidases"/>
</dbReference>
<dbReference type="GO" id="GO:0005737">
    <property type="term" value="C:cytoplasm"/>
    <property type="evidence" value="ECO:0007669"/>
    <property type="project" value="TreeGrafter"/>
</dbReference>
<reference evidence="4 5" key="1">
    <citation type="journal article" date="2017" name="Curr. Microbiol.">
        <title>Mucilaginibacter ginsenosidivorans sp. nov., Isolated from Soil of Ginseng Field.</title>
        <authorList>
            <person name="Kim M.M."/>
            <person name="Siddiqi M.Z."/>
            <person name="Im W.T."/>
        </authorList>
    </citation>
    <scope>NUCLEOTIDE SEQUENCE [LARGE SCALE GENOMIC DNA]</scope>
    <source>
        <strain evidence="4 5">Gsoil 3017</strain>
    </source>
</reference>
<sequence length="557" mass="63362">MKKLLLLALFFGLVHTALRAQLLVEKSKFTHADSLRGTLTPLRTCYDINYYHLDVKFDIDKKFISGSNLFKFTATQDFKKLQFDLFANLKVEKVLYKKHEVAFTREANAVFVTFPKTILKGTRDTFTVYYSGNPTVAKNAPWDGGVVYTVDTTGKPWVATACEGVGASIWWPNKDHLSDEVDSMLISISVPKGLKDVSNGRLRKVTDLNDGYTRFDWFVANPINNYDVAANIGDYAEFKDTYDGEKGNLDLDYWVLPSDLEKAKAQFGANVKPMLQAFEHWFGPYPFYEDGYKLVETPHLGMEHQSAVAYGNHFMNGYLGYDLSRTGWGKKWDYIIVHESGHEWFGNSITAKDLADMWIHEGFTNYSEGLFVDFHYGKQAGEEYINGLRVGIANKYPVVGEYGVNKEGSEDMYPKGAVLLNMIRTIIDNDEKWRGILRGLNKTFYHQTVTYDDITGYISKQSGIDLSPVFNQYLHYTKLPALEVTWKDGKPWFRWIAEAKGFTMPVRVKVKGEEYQFITPTTTAQAINIPGATKENLEADTFNFYISVSGINKGTEK</sequence>
<dbReference type="KEGG" id="mgin:FRZ54_23695"/>
<dbReference type="PANTHER" id="PTHR11533">
    <property type="entry name" value="PROTEASE M1 ZINC METALLOPROTEASE"/>
    <property type="match status" value="1"/>
</dbReference>
<gene>
    <name evidence="4" type="ORF">FRZ54_23695</name>
</gene>
<dbReference type="InterPro" id="IPR014782">
    <property type="entry name" value="Peptidase_M1_dom"/>
</dbReference>
<dbReference type="GO" id="GO:0016020">
    <property type="term" value="C:membrane"/>
    <property type="evidence" value="ECO:0007669"/>
    <property type="project" value="TreeGrafter"/>
</dbReference>
<dbReference type="GO" id="GO:0008270">
    <property type="term" value="F:zinc ion binding"/>
    <property type="evidence" value="ECO:0007669"/>
    <property type="project" value="InterPro"/>
</dbReference>
<dbReference type="InterPro" id="IPR027268">
    <property type="entry name" value="Peptidase_M4/M1_CTD_sf"/>
</dbReference>
<dbReference type="InterPro" id="IPR045357">
    <property type="entry name" value="Aminopeptidase_N-like_N"/>
</dbReference>
<dbReference type="GO" id="GO:0070006">
    <property type="term" value="F:metalloaminopeptidase activity"/>
    <property type="evidence" value="ECO:0007669"/>
    <property type="project" value="TreeGrafter"/>
</dbReference>
<evidence type="ECO:0000259" key="3">
    <source>
        <dbReference type="Pfam" id="PF17900"/>
    </source>
</evidence>
<evidence type="ECO:0000259" key="2">
    <source>
        <dbReference type="Pfam" id="PF01433"/>
    </source>
</evidence>
<accession>A0A5B8V3Q4</accession>
<dbReference type="EMBL" id="CP042436">
    <property type="protein sequence ID" value="QEC65443.1"/>
    <property type="molecule type" value="Genomic_DNA"/>
</dbReference>
<dbReference type="Gene3D" id="1.10.390.10">
    <property type="entry name" value="Neutral Protease Domain 2"/>
    <property type="match status" value="1"/>
</dbReference>
<dbReference type="GO" id="GO:0043171">
    <property type="term" value="P:peptide catabolic process"/>
    <property type="evidence" value="ECO:0007669"/>
    <property type="project" value="TreeGrafter"/>
</dbReference>
<dbReference type="SUPFAM" id="SSF55486">
    <property type="entry name" value="Metalloproteases ('zincins'), catalytic domain"/>
    <property type="match status" value="1"/>
</dbReference>
<dbReference type="OrthoDB" id="100605at2"/>
<organism evidence="4 5">
    <name type="scientific">Mucilaginibacter ginsenosidivorans</name>
    <dbReference type="NCBI Taxonomy" id="398053"/>
    <lineage>
        <taxon>Bacteria</taxon>
        <taxon>Pseudomonadati</taxon>
        <taxon>Bacteroidota</taxon>
        <taxon>Sphingobacteriia</taxon>
        <taxon>Sphingobacteriales</taxon>
        <taxon>Sphingobacteriaceae</taxon>
        <taxon>Mucilaginibacter</taxon>
    </lineage>
</organism>
<evidence type="ECO:0000256" key="1">
    <source>
        <dbReference type="SAM" id="SignalP"/>
    </source>
</evidence>
<keyword evidence="1" id="KW-0732">Signal</keyword>